<protein>
    <recommendedName>
        <fullName evidence="1">SnoaL-like domain-containing protein</fullName>
    </recommendedName>
</protein>
<proteinExistence type="predicted"/>
<dbReference type="EMBL" id="UINC01000764">
    <property type="protein sequence ID" value="SUZ60765.1"/>
    <property type="molecule type" value="Genomic_DNA"/>
</dbReference>
<organism evidence="2">
    <name type="scientific">marine metagenome</name>
    <dbReference type="NCBI Taxonomy" id="408172"/>
    <lineage>
        <taxon>unclassified sequences</taxon>
        <taxon>metagenomes</taxon>
        <taxon>ecological metagenomes</taxon>
    </lineage>
</organism>
<dbReference type="AlphaFoldDB" id="A0A381P1E3"/>
<sequence>MVAHPHLDLLHRRYRARSKGDQEALKGIIADNVVWHVTGKSQVSGDYRGPEAVFGLFARMEVLVGGTLSVEDQDFLTSDERTAVLFKMTATRGNKTLTANCCEVACWHDGQITEAWVFTSDQYGFDEFWSSGWFSEAADGVWARRVKL</sequence>
<dbReference type="InterPro" id="IPR037401">
    <property type="entry name" value="SnoaL-like"/>
</dbReference>
<feature type="domain" description="SnoaL-like" evidence="1">
    <location>
        <begin position="12"/>
        <end position="114"/>
    </location>
</feature>
<name>A0A381P1E3_9ZZZZ</name>
<evidence type="ECO:0000259" key="1">
    <source>
        <dbReference type="Pfam" id="PF12680"/>
    </source>
</evidence>
<evidence type="ECO:0000313" key="2">
    <source>
        <dbReference type="EMBL" id="SUZ60765.1"/>
    </source>
</evidence>
<dbReference type="Pfam" id="PF12680">
    <property type="entry name" value="SnoaL_2"/>
    <property type="match status" value="1"/>
</dbReference>
<gene>
    <name evidence="2" type="ORF">METZ01_LOCUS13619</name>
</gene>
<dbReference type="Gene3D" id="3.10.450.50">
    <property type="match status" value="1"/>
</dbReference>
<dbReference type="SUPFAM" id="SSF54427">
    <property type="entry name" value="NTF2-like"/>
    <property type="match status" value="1"/>
</dbReference>
<accession>A0A381P1E3</accession>
<dbReference type="InterPro" id="IPR032710">
    <property type="entry name" value="NTF2-like_dom_sf"/>
</dbReference>
<reference evidence="2" key="1">
    <citation type="submission" date="2018-05" db="EMBL/GenBank/DDBJ databases">
        <authorList>
            <person name="Lanie J.A."/>
            <person name="Ng W.-L."/>
            <person name="Kazmierczak K.M."/>
            <person name="Andrzejewski T.M."/>
            <person name="Davidsen T.M."/>
            <person name="Wayne K.J."/>
            <person name="Tettelin H."/>
            <person name="Glass J.I."/>
            <person name="Rusch D."/>
            <person name="Podicherti R."/>
            <person name="Tsui H.-C.T."/>
            <person name="Winkler M.E."/>
        </authorList>
    </citation>
    <scope>NUCLEOTIDE SEQUENCE</scope>
</reference>